<comment type="caution">
    <text evidence="2">The sequence shown here is derived from an EMBL/GenBank/DDBJ whole genome shotgun (WGS) entry which is preliminary data.</text>
</comment>
<dbReference type="PANTHER" id="PTHR13211:SF0">
    <property type="entry name" value="TELOMERASE CAJAL BODY PROTEIN 1"/>
    <property type="match status" value="1"/>
</dbReference>
<dbReference type="SFLD" id="SFLDG01129">
    <property type="entry name" value="C1.5:_HAD__Beta-PGM__Phosphata"/>
    <property type="match status" value="1"/>
</dbReference>
<dbReference type="Pfam" id="PF00702">
    <property type="entry name" value="Hydrolase"/>
    <property type="match status" value="1"/>
</dbReference>
<dbReference type="InterPro" id="IPR036322">
    <property type="entry name" value="WD40_repeat_dom_sf"/>
</dbReference>
<dbReference type="Gene3D" id="3.40.50.1000">
    <property type="entry name" value="HAD superfamily/HAD-like"/>
    <property type="match status" value="1"/>
</dbReference>
<dbReference type="PANTHER" id="PTHR13211">
    <property type="entry name" value="TELOMERASE CAJAL BODY PROTEIN 1"/>
    <property type="match status" value="1"/>
</dbReference>
<proteinExistence type="predicted"/>
<dbReference type="Proteomes" id="UP000265515">
    <property type="component" value="Unassembled WGS sequence"/>
</dbReference>
<feature type="repeat" description="WD" evidence="1">
    <location>
        <begin position="389"/>
        <end position="430"/>
    </location>
</feature>
<dbReference type="InterPro" id="IPR051150">
    <property type="entry name" value="SWT21/TCAB1_mRNA_Telomere"/>
</dbReference>
<name>A0A388JUA3_CHABU</name>
<dbReference type="InterPro" id="IPR011949">
    <property type="entry name" value="HAD-SF_hydro_IA_REG-2-like"/>
</dbReference>
<dbReference type="InterPro" id="IPR036412">
    <property type="entry name" value="HAD-like_sf"/>
</dbReference>
<reference evidence="2 3" key="1">
    <citation type="journal article" date="2018" name="Cell">
        <title>The Chara Genome: Secondary Complexity and Implications for Plant Terrestrialization.</title>
        <authorList>
            <person name="Nishiyama T."/>
            <person name="Sakayama H."/>
            <person name="Vries J.D."/>
            <person name="Buschmann H."/>
            <person name="Saint-Marcoux D."/>
            <person name="Ullrich K.K."/>
            <person name="Haas F.B."/>
            <person name="Vanderstraeten L."/>
            <person name="Becker D."/>
            <person name="Lang D."/>
            <person name="Vosolsobe S."/>
            <person name="Rombauts S."/>
            <person name="Wilhelmsson P.K.I."/>
            <person name="Janitza P."/>
            <person name="Kern R."/>
            <person name="Heyl A."/>
            <person name="Rumpler F."/>
            <person name="Villalobos L.I.A.C."/>
            <person name="Clay J.M."/>
            <person name="Skokan R."/>
            <person name="Toyoda A."/>
            <person name="Suzuki Y."/>
            <person name="Kagoshima H."/>
            <person name="Schijlen E."/>
            <person name="Tajeshwar N."/>
            <person name="Catarino B."/>
            <person name="Hetherington A.J."/>
            <person name="Saltykova A."/>
            <person name="Bonnot C."/>
            <person name="Breuninger H."/>
            <person name="Symeonidi A."/>
            <person name="Radhakrishnan G.V."/>
            <person name="Van Nieuwerburgh F."/>
            <person name="Deforce D."/>
            <person name="Chang C."/>
            <person name="Karol K.G."/>
            <person name="Hedrich R."/>
            <person name="Ulvskov P."/>
            <person name="Glockner G."/>
            <person name="Delwiche C.F."/>
            <person name="Petrasek J."/>
            <person name="Van de Peer Y."/>
            <person name="Friml J."/>
            <person name="Beilby M."/>
            <person name="Dolan L."/>
            <person name="Kohara Y."/>
            <person name="Sugano S."/>
            <person name="Fujiyama A."/>
            <person name="Delaux P.-M."/>
            <person name="Quint M."/>
            <person name="TheiBen G."/>
            <person name="Hagemann M."/>
            <person name="Harholt J."/>
            <person name="Dunand C."/>
            <person name="Zachgo S."/>
            <person name="Langdale J."/>
            <person name="Maumus F."/>
            <person name="Straeten D.V.D."/>
            <person name="Gould S.B."/>
            <person name="Rensing S.A."/>
        </authorList>
    </citation>
    <scope>NUCLEOTIDE SEQUENCE [LARGE SCALE GENOMIC DNA]</scope>
    <source>
        <strain evidence="2 3">S276</strain>
    </source>
</reference>
<evidence type="ECO:0000256" key="1">
    <source>
        <dbReference type="PROSITE-ProRule" id="PRU00221"/>
    </source>
</evidence>
<dbReference type="NCBIfam" id="TIGR01549">
    <property type="entry name" value="HAD-SF-IA-v1"/>
    <property type="match status" value="1"/>
</dbReference>
<dbReference type="Gramene" id="GBG61386">
    <property type="protein sequence ID" value="GBG61386"/>
    <property type="gene ID" value="CBR_g20417"/>
</dbReference>
<dbReference type="InterPro" id="IPR044924">
    <property type="entry name" value="HAD-SF_hydro_IA_REG-2-like_cap"/>
</dbReference>
<dbReference type="PROSITE" id="PS50082">
    <property type="entry name" value="WD_REPEATS_2"/>
    <property type="match status" value="1"/>
</dbReference>
<evidence type="ECO:0000313" key="2">
    <source>
        <dbReference type="EMBL" id="GBG61386.1"/>
    </source>
</evidence>
<accession>A0A388JUA3</accession>
<dbReference type="Gene3D" id="1.10.150.720">
    <property type="entry name" value="Haloacid dehalogenase-like hydrolase"/>
    <property type="match status" value="1"/>
</dbReference>
<dbReference type="NCBIfam" id="TIGR02252">
    <property type="entry name" value="DREG-2"/>
    <property type="match status" value="1"/>
</dbReference>
<dbReference type="AlphaFoldDB" id="A0A388JUA3"/>
<dbReference type="Gene3D" id="2.130.10.10">
    <property type="entry name" value="YVTN repeat-like/Quinoprotein amine dehydrogenase"/>
    <property type="match status" value="2"/>
</dbReference>
<evidence type="ECO:0000313" key="3">
    <source>
        <dbReference type="Proteomes" id="UP000265515"/>
    </source>
</evidence>
<sequence length="788" mass="86802">MDAAISRDAADAVRVVAMDRGDGFAREGGGGEGEDPIAMCDAVGRKSSGNSAMDAAGSNDWPATADVAMVTRGDDNDELPREGGEDQTHSLVSRWIQLKFDREPECVSFVYRQFRRGVEQSTHCGGACVNDKVIRQAPCRNNFLRGIRWSPDGACLLANCEDNKLLIYDLPDEIVESCALDLSASDLKDSFDPTVVVQEGENVYDYQWFPLMTASDLATCCFVSTTREHPIHLWDGITGQLRGTYRAYDDKDEISAAYSLAFNLDGNKLFAGYGKMLRVFDVCRPGRQDRAFSTRTKSKEGQVGIISCLAVNPDRSGILAAGSYDRSTALYVEDTMELLFVLHGQVGGVTHIQFSRDGNYLYTGGRKDPYILCWDIRQTSGIVYCMERVTGTTNQKMVFDIEPCGRHLATGGEDGKIRLFDLQVGQQVSSYRGANDTVSGVTFHPCLPVVASCSGQRRFKCSAEDDEDRRRDDPGGGMFWEIDQPVAIGTSSPMENCIALWRFPFSWYTLAEQPMLLTAGAAEAEDGRWELKTTMQLACFAMKGETTMQESAAHPSSTSVIERAYSALLVDVGGTLLETAEPVEVAYARIGAKYGVRVSKAEIKQGFRKAFSEPWQQRLRFEGNGKPFWRYAVALATGSSDERLFEELYQHYASVHAWKLADGAADALLRLRASGVKLGVASNFDSRLRPLLQQLGIHDVFDTIIVSSEIGHEKPSLEFFRKALECLHIENPSTVVHVGDDPIADKQGANNAGIDCWLWKIDVLSFSEIADRILGPKRGSAVIISPDT</sequence>
<dbReference type="SFLD" id="SFLDS00003">
    <property type="entry name" value="Haloacid_Dehalogenase"/>
    <property type="match status" value="1"/>
</dbReference>
<dbReference type="InterPro" id="IPR015943">
    <property type="entry name" value="WD40/YVTN_repeat-like_dom_sf"/>
</dbReference>
<dbReference type="InterPro" id="IPR001680">
    <property type="entry name" value="WD40_rpt"/>
</dbReference>
<dbReference type="Pfam" id="PF00400">
    <property type="entry name" value="WD40"/>
    <property type="match status" value="2"/>
</dbReference>
<dbReference type="SUPFAM" id="SSF56784">
    <property type="entry name" value="HAD-like"/>
    <property type="match status" value="1"/>
</dbReference>
<gene>
    <name evidence="2" type="ORF">CBR_g20417</name>
</gene>
<dbReference type="EMBL" id="BFEA01000019">
    <property type="protein sequence ID" value="GBG61386.1"/>
    <property type="molecule type" value="Genomic_DNA"/>
</dbReference>
<keyword evidence="3" id="KW-1185">Reference proteome</keyword>
<organism evidence="2 3">
    <name type="scientific">Chara braunii</name>
    <name type="common">Braun's stonewort</name>
    <dbReference type="NCBI Taxonomy" id="69332"/>
    <lineage>
        <taxon>Eukaryota</taxon>
        <taxon>Viridiplantae</taxon>
        <taxon>Streptophyta</taxon>
        <taxon>Charophyceae</taxon>
        <taxon>Charales</taxon>
        <taxon>Characeae</taxon>
        <taxon>Chara</taxon>
    </lineage>
</organism>
<protein>
    <submittedName>
        <fullName evidence="2">Uncharacterized protein</fullName>
    </submittedName>
</protein>
<dbReference type="InterPro" id="IPR006439">
    <property type="entry name" value="HAD-SF_hydro_IA"/>
</dbReference>
<dbReference type="OrthoDB" id="239865at2759"/>
<dbReference type="SUPFAM" id="SSF50978">
    <property type="entry name" value="WD40 repeat-like"/>
    <property type="match status" value="1"/>
</dbReference>
<dbReference type="InterPro" id="IPR023214">
    <property type="entry name" value="HAD_sf"/>
</dbReference>
<dbReference type="CDD" id="cd16415">
    <property type="entry name" value="HAD_dREG-2_like"/>
    <property type="match status" value="1"/>
</dbReference>
<dbReference type="SMART" id="SM00320">
    <property type="entry name" value="WD40"/>
    <property type="match status" value="6"/>
</dbReference>
<keyword evidence="1" id="KW-0853">WD repeat</keyword>
<dbReference type="STRING" id="69332.A0A388JUA3"/>